<gene>
    <name evidence="1" type="ORF">BCR44DRAFT_363030</name>
</gene>
<reference evidence="1 2" key="1">
    <citation type="submission" date="2016-07" db="EMBL/GenBank/DDBJ databases">
        <title>Pervasive Adenine N6-methylation of Active Genes in Fungi.</title>
        <authorList>
            <consortium name="DOE Joint Genome Institute"/>
            <person name="Mondo S.J."/>
            <person name="Dannebaum R.O."/>
            <person name="Kuo R.C."/>
            <person name="Labutti K."/>
            <person name="Haridas S."/>
            <person name="Kuo A."/>
            <person name="Salamov A."/>
            <person name="Ahrendt S.R."/>
            <person name="Lipzen A."/>
            <person name="Sullivan W."/>
            <person name="Andreopoulos W.B."/>
            <person name="Clum A."/>
            <person name="Lindquist E."/>
            <person name="Daum C."/>
            <person name="Ramamoorthy G.K."/>
            <person name="Gryganskyi A."/>
            <person name="Culley D."/>
            <person name="Magnuson J.K."/>
            <person name="James T.Y."/>
            <person name="O'Malley M.A."/>
            <person name="Stajich J.E."/>
            <person name="Spatafora J.W."/>
            <person name="Visel A."/>
            <person name="Grigoriev I.V."/>
        </authorList>
    </citation>
    <scope>NUCLEOTIDE SEQUENCE [LARGE SCALE GENOMIC DNA]</scope>
    <source>
        <strain evidence="1 2">PL171</strain>
    </source>
</reference>
<dbReference type="AlphaFoldDB" id="A0A1Y2HGC8"/>
<proteinExistence type="predicted"/>
<keyword evidence="2" id="KW-1185">Reference proteome</keyword>
<comment type="caution">
    <text evidence="1">The sequence shown here is derived from an EMBL/GenBank/DDBJ whole genome shotgun (WGS) entry which is preliminary data.</text>
</comment>
<organism evidence="1 2">
    <name type="scientific">Catenaria anguillulae PL171</name>
    <dbReference type="NCBI Taxonomy" id="765915"/>
    <lineage>
        <taxon>Eukaryota</taxon>
        <taxon>Fungi</taxon>
        <taxon>Fungi incertae sedis</taxon>
        <taxon>Blastocladiomycota</taxon>
        <taxon>Blastocladiomycetes</taxon>
        <taxon>Blastocladiales</taxon>
        <taxon>Catenariaceae</taxon>
        <taxon>Catenaria</taxon>
    </lineage>
</organism>
<evidence type="ECO:0000313" key="1">
    <source>
        <dbReference type="EMBL" id="ORZ32112.1"/>
    </source>
</evidence>
<sequence>MFVPSVKPHPARTNLAQWLDCGLPRVLDSMKRPNRSASWPAVHRSMALLPAACICTLAVEMSPTSVGQSINRVDISFPMHWLTQMPLDLKALPAILPHSRACV</sequence>
<name>A0A1Y2HGC8_9FUNG</name>
<accession>A0A1Y2HGC8</accession>
<protein>
    <submittedName>
        <fullName evidence="1">Uncharacterized protein</fullName>
    </submittedName>
</protein>
<evidence type="ECO:0000313" key="2">
    <source>
        <dbReference type="Proteomes" id="UP000193411"/>
    </source>
</evidence>
<dbReference type="EMBL" id="MCFL01000051">
    <property type="protein sequence ID" value="ORZ32112.1"/>
    <property type="molecule type" value="Genomic_DNA"/>
</dbReference>
<dbReference type="Proteomes" id="UP000193411">
    <property type="component" value="Unassembled WGS sequence"/>
</dbReference>